<keyword evidence="1 2" id="KW-0732">Signal</keyword>
<feature type="chain" id="PRO_5013284434" evidence="2">
    <location>
        <begin position="21"/>
        <end position="266"/>
    </location>
</feature>
<dbReference type="GO" id="GO:0016787">
    <property type="term" value="F:hydrolase activity"/>
    <property type="evidence" value="ECO:0007669"/>
    <property type="project" value="InterPro"/>
</dbReference>
<evidence type="ECO:0000313" key="4">
    <source>
        <dbReference type="EMBL" id="SOD56114.1"/>
    </source>
</evidence>
<protein>
    <submittedName>
        <fullName evidence="4">Tat (Twin-arginine translocation) pathway signal sequence</fullName>
    </submittedName>
</protein>
<reference evidence="4 5" key="1">
    <citation type="submission" date="2017-09" db="EMBL/GenBank/DDBJ databases">
        <authorList>
            <person name="Ehlers B."/>
            <person name="Leendertz F.H."/>
        </authorList>
    </citation>
    <scope>NUCLEOTIDE SEQUENCE [LARGE SCALE GENOMIC DNA]</scope>
    <source>
        <strain evidence="4 5">CGMCC 1.10978</strain>
    </source>
</reference>
<feature type="signal peptide" evidence="2">
    <location>
        <begin position="1"/>
        <end position="20"/>
    </location>
</feature>
<name>A0A286DBS2_9GAMM</name>
<accession>A0A286DBS2</accession>
<dbReference type="InterPro" id="IPR010496">
    <property type="entry name" value="AL/BT2_dom"/>
</dbReference>
<dbReference type="InterPro" id="IPR019546">
    <property type="entry name" value="TAT_signal_bac_arc"/>
</dbReference>
<dbReference type="Gene3D" id="2.60.120.560">
    <property type="entry name" value="Exo-inulinase, domain 1"/>
    <property type="match status" value="1"/>
</dbReference>
<sequence length="266" mass="28346">MAPMTRRDLLAAAAAAGVLAAPVAGSTPHAGDDAVLPPPEATEVWQPVPPKVDAPAGGVPSDATVLFAGTDTDAWEHADAEDGRPIRWNVVDGALVVTPGSGDIRTRQAFGDVQLHLEFRTLAQPTGEGQGASNSGVFLMERYELQVLDSYRNSTYVNGQAAAVYKQYPPLVNASRPPGEWQSYDVLFLAPRFADDGRVLAPARMTALHNGVLVQHHVALQGATVYRGQPKYDAHAAQLPLRLQDHGDAVAFRNIWIRAIAPPASP</sequence>
<dbReference type="NCBIfam" id="TIGR01409">
    <property type="entry name" value="TAT_signal_seq"/>
    <property type="match status" value="1"/>
</dbReference>
<evidence type="ECO:0000259" key="3">
    <source>
        <dbReference type="Pfam" id="PF06439"/>
    </source>
</evidence>
<gene>
    <name evidence="4" type="ORF">SAMN06296416_108182</name>
</gene>
<organism evidence="4 5">
    <name type="scientific">Pseudoxanthomonas wuyuanensis</name>
    <dbReference type="NCBI Taxonomy" id="1073196"/>
    <lineage>
        <taxon>Bacteria</taxon>
        <taxon>Pseudomonadati</taxon>
        <taxon>Pseudomonadota</taxon>
        <taxon>Gammaproteobacteria</taxon>
        <taxon>Lysobacterales</taxon>
        <taxon>Lysobacteraceae</taxon>
        <taxon>Pseudoxanthomonas</taxon>
    </lineage>
</organism>
<keyword evidence="5" id="KW-1185">Reference proteome</keyword>
<feature type="domain" description="3-keto-alpha-glucoside-1,2-lyase/3-keto-2-hydroxy-glucal hydratase" evidence="3">
    <location>
        <begin position="63"/>
        <end position="258"/>
    </location>
</feature>
<dbReference type="EMBL" id="OCND01000008">
    <property type="protein sequence ID" value="SOD56114.1"/>
    <property type="molecule type" value="Genomic_DNA"/>
</dbReference>
<dbReference type="PANTHER" id="PTHR33546">
    <property type="entry name" value="LARGE, MULTIFUNCTIONAL SECRETED PROTEIN-RELATED"/>
    <property type="match status" value="1"/>
</dbReference>
<evidence type="ECO:0000313" key="5">
    <source>
        <dbReference type="Proteomes" id="UP000219374"/>
    </source>
</evidence>
<dbReference type="PROSITE" id="PS51318">
    <property type="entry name" value="TAT"/>
    <property type="match status" value="1"/>
</dbReference>
<evidence type="ECO:0000256" key="1">
    <source>
        <dbReference type="ARBA" id="ARBA00022729"/>
    </source>
</evidence>
<dbReference type="Proteomes" id="UP000219374">
    <property type="component" value="Unassembled WGS sequence"/>
</dbReference>
<dbReference type="Pfam" id="PF06439">
    <property type="entry name" value="3keto-disac_hyd"/>
    <property type="match status" value="1"/>
</dbReference>
<evidence type="ECO:0000256" key="2">
    <source>
        <dbReference type="SAM" id="SignalP"/>
    </source>
</evidence>
<dbReference type="AlphaFoldDB" id="A0A286DBS2"/>
<dbReference type="InterPro" id="IPR006311">
    <property type="entry name" value="TAT_signal"/>
</dbReference>
<proteinExistence type="predicted"/>
<dbReference type="PANTHER" id="PTHR33546:SF1">
    <property type="entry name" value="LARGE, MULTIFUNCTIONAL SECRETED PROTEIN"/>
    <property type="match status" value="1"/>
</dbReference>